<keyword evidence="2" id="KW-1185">Reference proteome</keyword>
<gene>
    <name evidence="1" type="ORF">PoB_007526800</name>
</gene>
<evidence type="ECO:0000313" key="2">
    <source>
        <dbReference type="Proteomes" id="UP000735302"/>
    </source>
</evidence>
<protein>
    <submittedName>
        <fullName evidence="1">Uncharacterized protein</fullName>
    </submittedName>
</protein>
<reference evidence="1 2" key="1">
    <citation type="journal article" date="2021" name="Elife">
        <title>Chloroplast acquisition without the gene transfer in kleptoplastic sea slugs, Plakobranchus ocellatus.</title>
        <authorList>
            <person name="Maeda T."/>
            <person name="Takahashi S."/>
            <person name="Yoshida T."/>
            <person name="Shimamura S."/>
            <person name="Takaki Y."/>
            <person name="Nagai Y."/>
            <person name="Toyoda A."/>
            <person name="Suzuki Y."/>
            <person name="Arimoto A."/>
            <person name="Ishii H."/>
            <person name="Satoh N."/>
            <person name="Nishiyama T."/>
            <person name="Hasebe M."/>
            <person name="Maruyama T."/>
            <person name="Minagawa J."/>
            <person name="Obokata J."/>
            <person name="Shigenobu S."/>
        </authorList>
    </citation>
    <scope>NUCLEOTIDE SEQUENCE [LARGE SCALE GENOMIC DNA]</scope>
</reference>
<dbReference type="AlphaFoldDB" id="A0AAV4DWK3"/>
<name>A0AAV4DWK3_9GAST</name>
<accession>A0AAV4DWK3</accession>
<proteinExistence type="predicted"/>
<comment type="caution">
    <text evidence="1">The sequence shown here is derived from an EMBL/GenBank/DDBJ whole genome shotgun (WGS) entry which is preliminary data.</text>
</comment>
<organism evidence="1 2">
    <name type="scientific">Plakobranchus ocellatus</name>
    <dbReference type="NCBI Taxonomy" id="259542"/>
    <lineage>
        <taxon>Eukaryota</taxon>
        <taxon>Metazoa</taxon>
        <taxon>Spiralia</taxon>
        <taxon>Lophotrochozoa</taxon>
        <taxon>Mollusca</taxon>
        <taxon>Gastropoda</taxon>
        <taxon>Heterobranchia</taxon>
        <taxon>Euthyneura</taxon>
        <taxon>Panpulmonata</taxon>
        <taxon>Sacoglossa</taxon>
        <taxon>Placobranchoidea</taxon>
        <taxon>Plakobranchidae</taxon>
        <taxon>Plakobranchus</taxon>
    </lineage>
</organism>
<evidence type="ECO:0000313" key="1">
    <source>
        <dbReference type="EMBL" id="GFO48763.1"/>
    </source>
</evidence>
<sequence length="110" mass="12641">MQKWKIKTGLYEIDFNRISIAYSCLLNRWCFQLQTYDLVRIQGTSVIMADCEAISLIQGNQRLRVASGLSVSSKEISDHTLLQGYQSHPRKSVIMAFCRTISLRKGNQRL</sequence>
<dbReference type="Proteomes" id="UP000735302">
    <property type="component" value="Unassembled WGS sequence"/>
</dbReference>
<dbReference type="EMBL" id="BLXT01008441">
    <property type="protein sequence ID" value="GFO48763.1"/>
    <property type="molecule type" value="Genomic_DNA"/>
</dbReference>